<dbReference type="KEGG" id="ccb:Clocel_3048"/>
<keyword evidence="3" id="KW-0813">Transport</keyword>
<evidence type="ECO:0000256" key="5">
    <source>
        <dbReference type="ARBA" id="ARBA00023065"/>
    </source>
</evidence>
<evidence type="ECO:0000256" key="2">
    <source>
        <dbReference type="ARBA" id="ARBA00005712"/>
    </source>
</evidence>
<dbReference type="InterPro" id="IPR001469">
    <property type="entry name" value="ATP_synth_F1_dsu/esu"/>
</dbReference>
<dbReference type="STRING" id="573061.Clocel_3048"/>
<keyword evidence="10" id="KW-1185">Reference proteome</keyword>
<dbReference type="SUPFAM" id="SSF51344">
    <property type="entry name" value="Epsilon subunit of F1F0-ATP synthase N-terminal domain"/>
    <property type="match status" value="1"/>
</dbReference>
<dbReference type="Proteomes" id="UP000002730">
    <property type="component" value="Chromosome"/>
</dbReference>
<keyword evidence="4" id="KW-1003">Cell membrane</keyword>
<dbReference type="GO" id="GO:0012505">
    <property type="term" value="C:endomembrane system"/>
    <property type="evidence" value="ECO:0007669"/>
    <property type="project" value="UniProtKB-SubCell"/>
</dbReference>
<keyword evidence="7" id="KW-0139">CF(1)</keyword>
<evidence type="ECO:0000256" key="7">
    <source>
        <dbReference type="ARBA" id="ARBA00023196"/>
    </source>
</evidence>
<keyword evidence="7" id="KW-0066">ATP synthesis</keyword>
<organism evidence="9 10">
    <name type="scientific">Clostridium cellulovorans (strain ATCC 35296 / DSM 3052 / OCM 3 / 743B)</name>
    <dbReference type="NCBI Taxonomy" id="573061"/>
    <lineage>
        <taxon>Bacteria</taxon>
        <taxon>Bacillati</taxon>
        <taxon>Bacillota</taxon>
        <taxon>Clostridia</taxon>
        <taxon>Eubacteriales</taxon>
        <taxon>Clostridiaceae</taxon>
        <taxon>Clostridium</taxon>
    </lineage>
</organism>
<evidence type="ECO:0000313" key="10">
    <source>
        <dbReference type="Proteomes" id="UP000002730"/>
    </source>
</evidence>
<dbReference type="eggNOG" id="COG0355">
    <property type="taxonomic scope" value="Bacteria"/>
</dbReference>
<dbReference type="InterPro" id="IPR036771">
    <property type="entry name" value="ATPsynth_dsu/esu_N"/>
</dbReference>
<dbReference type="EMBL" id="CP002160">
    <property type="protein sequence ID" value="ADL52738.1"/>
    <property type="molecule type" value="Genomic_DNA"/>
</dbReference>
<evidence type="ECO:0000313" key="9">
    <source>
        <dbReference type="EMBL" id="ADL52738.1"/>
    </source>
</evidence>
<dbReference type="HOGENOM" id="CLU_2408019_0_0_9"/>
<dbReference type="GO" id="GO:0045259">
    <property type="term" value="C:proton-transporting ATP synthase complex"/>
    <property type="evidence" value="ECO:0007669"/>
    <property type="project" value="UniProtKB-KW"/>
</dbReference>
<dbReference type="InterPro" id="IPR020546">
    <property type="entry name" value="ATP_synth_F1_dsu/esu_N"/>
</dbReference>
<accession>D9STK4</accession>
<protein>
    <submittedName>
        <fullName evidence="9">ATPase, F1 complex, delta/epsilon subunit-like</fullName>
    </submittedName>
</protein>
<comment type="subcellular location">
    <subcellularLocation>
        <location evidence="1">Endomembrane system</location>
        <topology evidence="1">Peripheral membrane protein</topology>
    </subcellularLocation>
</comment>
<sequence length="92" mass="9871">MATKFKFSIVTPNGTYFDGEVEEIIVGGITGTLGILNNHMETIVPLKPFETRYVIDGNSTSVSTSTGVLKVEKGNVVMAVESCEAKENKTSV</sequence>
<keyword evidence="5" id="KW-0406">Ion transport</keyword>
<evidence type="ECO:0000256" key="3">
    <source>
        <dbReference type="ARBA" id="ARBA00022448"/>
    </source>
</evidence>
<evidence type="ECO:0000256" key="1">
    <source>
        <dbReference type="ARBA" id="ARBA00004184"/>
    </source>
</evidence>
<proteinExistence type="inferred from homology"/>
<gene>
    <name evidence="9" type="ordered locus">Clocel_3048</name>
</gene>
<name>D9STK4_CLOC7</name>
<dbReference type="RefSeq" id="WP_010075833.1">
    <property type="nucleotide sequence ID" value="NC_014393.1"/>
</dbReference>
<dbReference type="Pfam" id="PF02823">
    <property type="entry name" value="ATP-synt_DE_N"/>
    <property type="match status" value="1"/>
</dbReference>
<feature type="domain" description="ATP synthase F1 complex delta/epsilon subunit N-terminal" evidence="8">
    <location>
        <begin position="5"/>
        <end position="82"/>
    </location>
</feature>
<dbReference type="Gene3D" id="2.60.15.10">
    <property type="entry name" value="F0F1 ATP synthase delta/epsilon subunit, N-terminal"/>
    <property type="match status" value="1"/>
</dbReference>
<comment type="similarity">
    <text evidence="2">Belongs to the ATPase epsilon chain family.</text>
</comment>
<keyword evidence="6" id="KW-0472">Membrane</keyword>
<dbReference type="CDD" id="cd12152">
    <property type="entry name" value="F1-ATPase_delta"/>
    <property type="match status" value="1"/>
</dbReference>
<dbReference type="GO" id="GO:0046933">
    <property type="term" value="F:proton-transporting ATP synthase activity, rotational mechanism"/>
    <property type="evidence" value="ECO:0007669"/>
    <property type="project" value="InterPro"/>
</dbReference>
<reference evidence="9 10" key="1">
    <citation type="submission" date="2010-08" db="EMBL/GenBank/DDBJ databases">
        <title>Complete sequence of Clostridium cellulovorans 743B.</title>
        <authorList>
            <consortium name="US DOE Joint Genome Institute"/>
            <person name="Lucas S."/>
            <person name="Copeland A."/>
            <person name="Lapidus A."/>
            <person name="Cheng J.-F."/>
            <person name="Bruce D."/>
            <person name="Goodwin L."/>
            <person name="Pitluck S."/>
            <person name="Chertkov O."/>
            <person name="Detter J.C."/>
            <person name="Han C."/>
            <person name="Tapia R."/>
            <person name="Land M."/>
            <person name="Hauser L."/>
            <person name="Chang Y.-J."/>
            <person name="Jeffries C."/>
            <person name="Kyrpides N."/>
            <person name="Ivanova N."/>
            <person name="Mikhailova N."/>
            <person name="Hemme C.L."/>
            <person name="Woyke T."/>
        </authorList>
    </citation>
    <scope>NUCLEOTIDE SEQUENCE [LARGE SCALE GENOMIC DNA]</scope>
    <source>
        <strain evidence="10">ATCC 35296 / DSM 3052 / OCM 3 / 743B</strain>
    </source>
</reference>
<evidence type="ECO:0000259" key="8">
    <source>
        <dbReference type="Pfam" id="PF02823"/>
    </source>
</evidence>
<evidence type="ECO:0000256" key="6">
    <source>
        <dbReference type="ARBA" id="ARBA00023136"/>
    </source>
</evidence>
<evidence type="ECO:0000256" key="4">
    <source>
        <dbReference type="ARBA" id="ARBA00022475"/>
    </source>
</evidence>
<dbReference type="AlphaFoldDB" id="D9STK4"/>